<evidence type="ECO:0000256" key="3">
    <source>
        <dbReference type="SAM" id="MobiDB-lite"/>
    </source>
</evidence>
<evidence type="ECO:0008006" key="8">
    <source>
        <dbReference type="Google" id="ProtNLM"/>
    </source>
</evidence>
<dbReference type="PANTHER" id="PTHR23318:SF0">
    <property type="entry name" value="SERINE_THREONINE-PROTEIN PHOSPHATASE 4 REGULATORY SUBUNIT 3"/>
    <property type="match status" value="1"/>
</dbReference>
<keyword evidence="7" id="KW-1185">Reference proteome</keyword>
<keyword evidence="2" id="KW-0539">Nucleus</keyword>
<dbReference type="Gene3D" id="1.25.10.10">
    <property type="entry name" value="Leucine-rich Repeat Variant"/>
    <property type="match status" value="1"/>
</dbReference>
<feature type="domain" description="PP4R3 EVH1-like" evidence="5">
    <location>
        <begin position="43"/>
        <end position="142"/>
    </location>
</feature>
<feature type="compositionally biased region" description="Acidic residues" evidence="3">
    <location>
        <begin position="742"/>
        <end position="751"/>
    </location>
</feature>
<comment type="caution">
    <text evidence="6">The sequence shown here is derived from an EMBL/GenBank/DDBJ whole genome shotgun (WGS) entry which is preliminary data.</text>
</comment>
<feature type="domain" description="Serine/threonine-protein phosphatase 4 regulatory subunit 3-like central" evidence="4">
    <location>
        <begin position="174"/>
        <end position="656"/>
    </location>
</feature>
<feature type="region of interest" description="Disordered" evidence="3">
    <location>
        <begin position="814"/>
        <end position="895"/>
    </location>
</feature>
<accession>A0ABQ8BJU4</accession>
<evidence type="ECO:0000259" key="5">
    <source>
        <dbReference type="Pfam" id="PF22972"/>
    </source>
</evidence>
<dbReference type="Gene3D" id="2.30.29.30">
    <property type="entry name" value="Pleckstrin-homology domain (PH domain)/Phosphotyrosine-binding domain (PTB)"/>
    <property type="match status" value="1"/>
</dbReference>
<reference evidence="6 7" key="1">
    <citation type="submission" date="2021-05" db="EMBL/GenBank/DDBJ databases">
        <title>Genome Assembly of Synthetic Allotetraploid Brassica napus Reveals Homoeologous Exchanges between Subgenomes.</title>
        <authorList>
            <person name="Davis J.T."/>
        </authorList>
    </citation>
    <scope>NUCLEOTIDE SEQUENCE [LARGE SCALE GENOMIC DNA]</scope>
    <source>
        <strain evidence="7">cv. Da-Ae</strain>
        <tissue evidence="6">Seedling</tissue>
    </source>
</reference>
<dbReference type="InterPro" id="IPR016024">
    <property type="entry name" value="ARM-type_fold"/>
</dbReference>
<feature type="compositionally biased region" description="Basic and acidic residues" evidence="3">
    <location>
        <begin position="778"/>
        <end position="788"/>
    </location>
</feature>
<dbReference type="SUPFAM" id="SSF48371">
    <property type="entry name" value="ARM repeat"/>
    <property type="match status" value="1"/>
</dbReference>
<gene>
    <name evidence="6" type="ORF">HID58_044603</name>
</gene>
<feature type="compositionally biased region" description="Low complexity" evidence="3">
    <location>
        <begin position="722"/>
        <end position="739"/>
    </location>
</feature>
<proteinExistence type="predicted"/>
<evidence type="ECO:0000256" key="2">
    <source>
        <dbReference type="ARBA" id="ARBA00023242"/>
    </source>
</evidence>
<dbReference type="Pfam" id="PF04802">
    <property type="entry name" value="PP4R3"/>
    <property type="match status" value="1"/>
</dbReference>
<feature type="compositionally biased region" description="Acidic residues" evidence="3">
    <location>
        <begin position="683"/>
        <end position="698"/>
    </location>
</feature>
<feature type="compositionally biased region" description="Basic and acidic residues" evidence="3">
    <location>
        <begin position="752"/>
        <end position="761"/>
    </location>
</feature>
<dbReference type="InterPro" id="IPR051137">
    <property type="entry name" value="PP4R3-like"/>
</dbReference>
<evidence type="ECO:0000313" key="7">
    <source>
        <dbReference type="Proteomes" id="UP000824890"/>
    </source>
</evidence>
<organism evidence="6 7">
    <name type="scientific">Brassica napus</name>
    <name type="common">Rape</name>
    <dbReference type="NCBI Taxonomy" id="3708"/>
    <lineage>
        <taxon>Eukaryota</taxon>
        <taxon>Viridiplantae</taxon>
        <taxon>Streptophyta</taxon>
        <taxon>Embryophyta</taxon>
        <taxon>Tracheophyta</taxon>
        <taxon>Spermatophyta</taxon>
        <taxon>Magnoliopsida</taxon>
        <taxon>eudicotyledons</taxon>
        <taxon>Gunneridae</taxon>
        <taxon>Pentapetalae</taxon>
        <taxon>rosids</taxon>
        <taxon>malvids</taxon>
        <taxon>Brassicales</taxon>
        <taxon>Brassicaceae</taxon>
        <taxon>Brassiceae</taxon>
        <taxon>Brassica</taxon>
    </lineage>
</organism>
<dbReference type="InterPro" id="IPR011993">
    <property type="entry name" value="PH-like_dom_sf"/>
</dbReference>
<feature type="compositionally biased region" description="Basic and acidic residues" evidence="3">
    <location>
        <begin position="704"/>
        <end position="720"/>
    </location>
</feature>
<feature type="region of interest" description="Disordered" evidence="3">
    <location>
        <begin position="683"/>
        <end position="798"/>
    </location>
</feature>
<dbReference type="InterPro" id="IPR011989">
    <property type="entry name" value="ARM-like"/>
</dbReference>
<dbReference type="SUPFAM" id="SSF50729">
    <property type="entry name" value="PH domain-like"/>
    <property type="match status" value="1"/>
</dbReference>
<dbReference type="Proteomes" id="UP000824890">
    <property type="component" value="Unassembled WGS sequence"/>
</dbReference>
<feature type="compositionally biased region" description="Basic and acidic residues" evidence="3">
    <location>
        <begin position="832"/>
        <end position="858"/>
    </location>
</feature>
<dbReference type="InterPro" id="IPR006887">
    <property type="entry name" value="P4R3-like_central_dom"/>
</dbReference>
<protein>
    <recommendedName>
        <fullName evidence="8">Serine/threonine-protein phosphatase 4 regulatory subunit 3-like central domain-containing protein</fullName>
    </recommendedName>
</protein>
<sequence length="895" mass="100817">MGAPDKPQSNSNSMQVRNVQRGSKCFFFFLTFPLNSLLYRIVQRVKVYHLNEDGKWDDRGTGHVSIDYVERSEELSLCVIDEDDNETLLVHPINTEDIYRKQEDTIISWRDPERSTELALSFQETAGCSYVWDQICTMQRNLYVSSLNSEPFPSLNSELRELPAVELTTLPLILKIVTENGMSDQMRLTELILKDHDFFRNLMDVFKICEDLENVDGLHMIFNIVKGIILLNSSQILEKIFGDEMIMEIIGCLEYDPGVPHSQHHRNFLKEHVVFKEAIPIKDPLVLSKIHQTYRIGYLKDVVLARVLDDAIVANLNSVIHANNAIVVSLLKDDSTFIQELFARLRSPSTSMESKKNLVYFLHEFCSLSKSLQVVQQLRLFRDLMNEGIFHVIEEILQIPDKKLVLTGADILVLFLTQDPNLLRSYVVRTEGTPLLGLLVKGMMEDFGDKMHCQFLEIIRTLLDANALSGGAQRANIMDIFLEKHIPELVDVITASCLEKSGSIFEGGARRVSTKPEVLLSICELLCFCIMQDSSRTKCSFLQKNVAEKVLHLTRRKEKYLVVAAVRFVRTLLSVHDDHVQSYVVKNNVLKPIIDVFIANGNRYNLLNSAVLDLLEHIRKGNATLLLKYIVDTFWDQLAQFQSLASIQAFKIKYEQCLESAVPQNTADAVDLRRRVDERALDKEEEDYFNEDSDEEDSASASNTKKEKPASNTKKEEPKPHVSNGVAASPASSSPRSGGLVDYEDDEDDEDYKPPPKKQPEVSEEEEGELLGLKRKSPFVEREQEPSKKPRLGKNPKRENVFAVLCSTLSHAVLASKKGQGGTTGSAARSILAKEPEDSRSSEENNRSNSDNENHKGDGVSSSEQGSSDKGKKLNGEESLVVASESSPEMAVNGS</sequence>
<dbReference type="EMBL" id="JAGKQM010000011">
    <property type="protein sequence ID" value="KAH0905100.1"/>
    <property type="molecule type" value="Genomic_DNA"/>
</dbReference>
<evidence type="ECO:0000313" key="6">
    <source>
        <dbReference type="EMBL" id="KAH0905100.1"/>
    </source>
</evidence>
<comment type="subcellular location">
    <subcellularLocation>
        <location evidence="1">Nucleus</location>
    </subcellularLocation>
</comment>
<evidence type="ECO:0000256" key="1">
    <source>
        <dbReference type="ARBA" id="ARBA00004123"/>
    </source>
</evidence>
<name>A0ABQ8BJU4_BRANA</name>
<dbReference type="Pfam" id="PF22972">
    <property type="entry name" value="EVH1_PP4R3"/>
    <property type="match status" value="1"/>
</dbReference>
<dbReference type="InterPro" id="IPR055236">
    <property type="entry name" value="EVH1_PP4R3"/>
</dbReference>
<feature type="compositionally biased region" description="Basic and acidic residues" evidence="3">
    <location>
        <begin position="867"/>
        <end position="876"/>
    </location>
</feature>
<dbReference type="PANTHER" id="PTHR23318">
    <property type="entry name" value="ATP SYNTHASE GAMMA-RELATED"/>
    <property type="match status" value="1"/>
</dbReference>
<evidence type="ECO:0000259" key="4">
    <source>
        <dbReference type="Pfam" id="PF04802"/>
    </source>
</evidence>